<organism evidence="2 3">
    <name type="scientific">Zopfia rhizophila CBS 207.26</name>
    <dbReference type="NCBI Taxonomy" id="1314779"/>
    <lineage>
        <taxon>Eukaryota</taxon>
        <taxon>Fungi</taxon>
        <taxon>Dikarya</taxon>
        <taxon>Ascomycota</taxon>
        <taxon>Pezizomycotina</taxon>
        <taxon>Dothideomycetes</taxon>
        <taxon>Dothideomycetes incertae sedis</taxon>
        <taxon>Zopfiaceae</taxon>
        <taxon>Zopfia</taxon>
    </lineage>
</organism>
<feature type="region of interest" description="Disordered" evidence="1">
    <location>
        <begin position="1"/>
        <end position="25"/>
    </location>
</feature>
<dbReference type="Proteomes" id="UP000800200">
    <property type="component" value="Unassembled WGS sequence"/>
</dbReference>
<evidence type="ECO:0000256" key="1">
    <source>
        <dbReference type="SAM" id="MobiDB-lite"/>
    </source>
</evidence>
<proteinExistence type="predicted"/>
<reference evidence="2" key="1">
    <citation type="journal article" date="2020" name="Stud. Mycol.">
        <title>101 Dothideomycetes genomes: a test case for predicting lifestyles and emergence of pathogens.</title>
        <authorList>
            <person name="Haridas S."/>
            <person name="Albert R."/>
            <person name="Binder M."/>
            <person name="Bloem J."/>
            <person name="Labutti K."/>
            <person name="Salamov A."/>
            <person name="Andreopoulos B."/>
            <person name="Baker S."/>
            <person name="Barry K."/>
            <person name="Bills G."/>
            <person name="Bluhm B."/>
            <person name="Cannon C."/>
            <person name="Castanera R."/>
            <person name="Culley D."/>
            <person name="Daum C."/>
            <person name="Ezra D."/>
            <person name="Gonzalez J."/>
            <person name="Henrissat B."/>
            <person name="Kuo A."/>
            <person name="Liang C."/>
            <person name="Lipzen A."/>
            <person name="Lutzoni F."/>
            <person name="Magnuson J."/>
            <person name="Mondo S."/>
            <person name="Nolan M."/>
            <person name="Ohm R."/>
            <person name="Pangilinan J."/>
            <person name="Park H.-J."/>
            <person name="Ramirez L."/>
            <person name="Alfaro M."/>
            <person name="Sun H."/>
            <person name="Tritt A."/>
            <person name="Yoshinaga Y."/>
            <person name="Zwiers L.-H."/>
            <person name="Turgeon B."/>
            <person name="Goodwin S."/>
            <person name="Spatafora J."/>
            <person name="Crous P."/>
            <person name="Grigoriev I."/>
        </authorList>
    </citation>
    <scope>NUCLEOTIDE SEQUENCE</scope>
    <source>
        <strain evidence="2">CBS 207.26</strain>
    </source>
</reference>
<name>A0A6A6EPX0_9PEZI</name>
<keyword evidence="3" id="KW-1185">Reference proteome</keyword>
<sequence length="82" mass="9235">MPNHVSAPSREPHRPRGQHSRQISACRSHQTKFSFAFASTCFAAAVYQGSDVKHRRLRRGIISSCFKSMRLSSQSATRFPLS</sequence>
<evidence type="ECO:0000313" key="2">
    <source>
        <dbReference type="EMBL" id="KAF2191956.1"/>
    </source>
</evidence>
<evidence type="ECO:0000313" key="3">
    <source>
        <dbReference type="Proteomes" id="UP000800200"/>
    </source>
</evidence>
<protein>
    <submittedName>
        <fullName evidence="2">Uncharacterized protein</fullName>
    </submittedName>
</protein>
<gene>
    <name evidence="2" type="ORF">K469DRAFT_345573</name>
</gene>
<dbReference type="EMBL" id="ML994616">
    <property type="protein sequence ID" value="KAF2191956.1"/>
    <property type="molecule type" value="Genomic_DNA"/>
</dbReference>
<dbReference type="AlphaFoldDB" id="A0A6A6EPX0"/>
<accession>A0A6A6EPX0</accession>